<evidence type="ECO:0000259" key="6">
    <source>
        <dbReference type="Pfam" id="PF07980"/>
    </source>
</evidence>
<evidence type="ECO:0000256" key="2">
    <source>
        <dbReference type="ARBA" id="ARBA00006275"/>
    </source>
</evidence>
<dbReference type="CDD" id="cd08977">
    <property type="entry name" value="SusD"/>
    <property type="match status" value="1"/>
</dbReference>
<dbReference type="InterPro" id="IPR012944">
    <property type="entry name" value="SusD_RagB_dom"/>
</dbReference>
<feature type="domain" description="SusD-like N-terminal" evidence="7">
    <location>
        <begin position="94"/>
        <end position="232"/>
    </location>
</feature>
<dbReference type="InterPro" id="IPR033985">
    <property type="entry name" value="SusD-like_N"/>
</dbReference>
<dbReference type="OrthoDB" id="636214at2"/>
<dbReference type="Proteomes" id="UP000008718">
    <property type="component" value="Chromosome"/>
</dbReference>
<proteinExistence type="inferred from homology"/>
<dbReference type="HOGENOM" id="CLU_015553_1_4_10"/>
<dbReference type="Gene3D" id="1.25.40.390">
    <property type="match status" value="1"/>
</dbReference>
<sequence>MKTIKTYIYITVGLIVISLSACNNNWLSPAAENQLITQDSTFLVSANAEKFVNACYNQLLQWQTSSFSFVGYASITSDDADKGSDPGDLGSDKDQMDNITYTSTSGSIGEGWTGNYNGVTRCNQAIANVPKYNIADAQKTRFIAEAKFLRALYYFNLVRCFGDIPLVNKVIDASSEADLNLANTRVSKDSIYAFIEKDLNFAITNLPKNTEYSSADLGRATKGAATALLAKVSMYEKKWAQALSLTDQIIGGTVGSYGLVTDYASIWREVGENSRESLFEIQARGITPNAGIQGFVDIQGARGSITYPDGTSGISGWGFNTPSQDLENAYEVGDVRKAATIMYKGQTLWDGAVVGTDVANPRYNYKAYVSKKLESFNGNDWESNKNIRVLRMGEVYLINAEAANELTKTSQAQTSLNAVRTRAGLANTTASNQTDLRTAIWKERRVELAMEYDRFFDLIRQGRAGTVLRALGKNFVDGKNEVFPIPQIEIDASNGKLKQNAGY</sequence>
<dbReference type="KEGG" id="ppn:Palpr_2002"/>
<dbReference type="eggNOG" id="COG0446">
    <property type="taxonomic scope" value="Bacteria"/>
</dbReference>
<protein>
    <submittedName>
        <fullName evidence="8">RagB/SusD domain protein</fullName>
    </submittedName>
</protein>
<evidence type="ECO:0000313" key="8">
    <source>
        <dbReference type="EMBL" id="ADQ80139.1"/>
    </source>
</evidence>
<name>E4T5Z5_PALPW</name>
<evidence type="ECO:0000256" key="5">
    <source>
        <dbReference type="ARBA" id="ARBA00023237"/>
    </source>
</evidence>
<evidence type="ECO:0000256" key="1">
    <source>
        <dbReference type="ARBA" id="ARBA00004442"/>
    </source>
</evidence>
<evidence type="ECO:0000256" key="4">
    <source>
        <dbReference type="ARBA" id="ARBA00023136"/>
    </source>
</evidence>
<dbReference type="Pfam" id="PF14322">
    <property type="entry name" value="SusD-like_3"/>
    <property type="match status" value="1"/>
</dbReference>
<evidence type="ECO:0000259" key="7">
    <source>
        <dbReference type="Pfam" id="PF14322"/>
    </source>
</evidence>
<dbReference type="AlphaFoldDB" id="E4T5Z5"/>
<keyword evidence="5" id="KW-0998">Cell outer membrane</keyword>
<dbReference type="RefSeq" id="WP_013445508.1">
    <property type="nucleotide sequence ID" value="NC_014734.1"/>
</dbReference>
<keyword evidence="4" id="KW-0472">Membrane</keyword>
<comment type="similarity">
    <text evidence="2">Belongs to the SusD family.</text>
</comment>
<dbReference type="STRING" id="694427.Palpr_2002"/>
<keyword evidence="3" id="KW-0732">Signal</keyword>
<accession>E4T5Z5</accession>
<evidence type="ECO:0000256" key="3">
    <source>
        <dbReference type="ARBA" id="ARBA00022729"/>
    </source>
</evidence>
<dbReference type="GO" id="GO:0009279">
    <property type="term" value="C:cell outer membrane"/>
    <property type="evidence" value="ECO:0007669"/>
    <property type="project" value="UniProtKB-SubCell"/>
</dbReference>
<reference evidence="8 9" key="2">
    <citation type="journal article" date="2011" name="Stand. Genomic Sci.">
        <title>Complete genome sequence of Paludibacter propionicigenes type strain (WB4).</title>
        <authorList>
            <person name="Gronow S."/>
            <person name="Munk C."/>
            <person name="Lapidus A."/>
            <person name="Nolan M."/>
            <person name="Lucas S."/>
            <person name="Hammon N."/>
            <person name="Deshpande S."/>
            <person name="Cheng J.F."/>
            <person name="Tapia R."/>
            <person name="Han C."/>
            <person name="Goodwin L."/>
            <person name="Pitluck S."/>
            <person name="Liolios K."/>
            <person name="Ivanova N."/>
            <person name="Mavromatis K."/>
            <person name="Mikhailova N."/>
            <person name="Pati A."/>
            <person name="Chen A."/>
            <person name="Palaniappan K."/>
            <person name="Land M."/>
            <person name="Hauser L."/>
            <person name="Chang Y.J."/>
            <person name="Jeffries C.D."/>
            <person name="Brambilla E."/>
            <person name="Rohde M."/>
            <person name="Goker M."/>
            <person name="Detter J.C."/>
            <person name="Woyke T."/>
            <person name="Bristow J."/>
            <person name="Eisen J.A."/>
            <person name="Markowitz V."/>
            <person name="Hugenholtz P."/>
            <person name="Kyrpides N.C."/>
            <person name="Klenk H.P."/>
        </authorList>
    </citation>
    <scope>NUCLEOTIDE SEQUENCE [LARGE SCALE GENOMIC DNA]</scope>
    <source>
        <strain evidence="9">DSM 17365 / JCM 13257 / WB4</strain>
    </source>
</reference>
<dbReference type="InterPro" id="IPR011990">
    <property type="entry name" value="TPR-like_helical_dom_sf"/>
</dbReference>
<dbReference type="Pfam" id="PF07980">
    <property type="entry name" value="SusD_RagB"/>
    <property type="match status" value="1"/>
</dbReference>
<gene>
    <name evidence="8" type="ordered locus">Palpr_2002</name>
</gene>
<dbReference type="EMBL" id="CP002345">
    <property type="protein sequence ID" value="ADQ80139.1"/>
    <property type="molecule type" value="Genomic_DNA"/>
</dbReference>
<organism evidence="8 9">
    <name type="scientific">Paludibacter propionicigenes (strain DSM 17365 / JCM 13257 / WB4)</name>
    <dbReference type="NCBI Taxonomy" id="694427"/>
    <lineage>
        <taxon>Bacteria</taxon>
        <taxon>Pseudomonadati</taxon>
        <taxon>Bacteroidota</taxon>
        <taxon>Bacteroidia</taxon>
        <taxon>Bacteroidales</taxon>
        <taxon>Paludibacteraceae</taxon>
        <taxon>Paludibacter</taxon>
    </lineage>
</organism>
<feature type="domain" description="RagB/SusD" evidence="6">
    <location>
        <begin position="322"/>
        <end position="503"/>
    </location>
</feature>
<dbReference type="PROSITE" id="PS51257">
    <property type="entry name" value="PROKAR_LIPOPROTEIN"/>
    <property type="match status" value="1"/>
</dbReference>
<reference key="1">
    <citation type="submission" date="2010-11" db="EMBL/GenBank/DDBJ databases">
        <title>The complete genome of Paludibacter propionicigenes DSM 17365.</title>
        <authorList>
            <consortium name="US DOE Joint Genome Institute (JGI-PGF)"/>
            <person name="Lucas S."/>
            <person name="Copeland A."/>
            <person name="Lapidus A."/>
            <person name="Bruce D."/>
            <person name="Goodwin L."/>
            <person name="Pitluck S."/>
            <person name="Kyrpides N."/>
            <person name="Mavromatis K."/>
            <person name="Ivanova N."/>
            <person name="Munk A.C."/>
            <person name="Brettin T."/>
            <person name="Detter J.C."/>
            <person name="Han C."/>
            <person name="Tapia R."/>
            <person name="Land M."/>
            <person name="Hauser L."/>
            <person name="Markowitz V."/>
            <person name="Cheng J.-F."/>
            <person name="Hugenholtz P."/>
            <person name="Woyke T."/>
            <person name="Wu D."/>
            <person name="Gronow S."/>
            <person name="Wellnitz S."/>
            <person name="Brambilla E."/>
            <person name="Klenk H.-P."/>
            <person name="Eisen J.A."/>
        </authorList>
    </citation>
    <scope>NUCLEOTIDE SEQUENCE</scope>
    <source>
        <strain>WB4</strain>
    </source>
</reference>
<dbReference type="SUPFAM" id="SSF48452">
    <property type="entry name" value="TPR-like"/>
    <property type="match status" value="1"/>
</dbReference>
<keyword evidence="9" id="KW-1185">Reference proteome</keyword>
<comment type="subcellular location">
    <subcellularLocation>
        <location evidence="1">Cell outer membrane</location>
    </subcellularLocation>
</comment>
<evidence type="ECO:0000313" key="9">
    <source>
        <dbReference type="Proteomes" id="UP000008718"/>
    </source>
</evidence>